<dbReference type="GO" id="GO:0019185">
    <property type="term" value="C:snRNA-activating protein complex"/>
    <property type="evidence" value="ECO:0007669"/>
    <property type="project" value="TreeGrafter"/>
</dbReference>
<reference evidence="8" key="1">
    <citation type="submission" date="2013-04" db="EMBL/GenBank/DDBJ databases">
        <title>The Genome Sequence of Fonticula alba ATCC 38817.</title>
        <authorList>
            <consortium name="The Broad Institute Genomics Platform"/>
            <person name="Russ C."/>
            <person name="Cuomo C."/>
            <person name="Burger G."/>
            <person name="Gray M.W."/>
            <person name="Holland P.W.H."/>
            <person name="King N."/>
            <person name="Lang F.B.F."/>
            <person name="Roger A.J."/>
            <person name="Ruiz-Trillo I."/>
            <person name="Brown M."/>
            <person name="Walker B."/>
            <person name="Young S."/>
            <person name="Zeng Q."/>
            <person name="Gargeya S."/>
            <person name="Fitzgerald M."/>
            <person name="Haas B."/>
            <person name="Abouelleil A."/>
            <person name="Allen A.W."/>
            <person name="Alvarado L."/>
            <person name="Arachchi H.M."/>
            <person name="Berlin A.M."/>
            <person name="Chapman S.B."/>
            <person name="Gainer-Dewar J."/>
            <person name="Goldberg J."/>
            <person name="Griggs A."/>
            <person name="Gujja S."/>
            <person name="Hansen M."/>
            <person name="Howarth C."/>
            <person name="Imamovic A."/>
            <person name="Ireland A."/>
            <person name="Larimer J."/>
            <person name="McCowan C."/>
            <person name="Murphy C."/>
            <person name="Pearson M."/>
            <person name="Poon T.W."/>
            <person name="Priest M."/>
            <person name="Roberts A."/>
            <person name="Saif S."/>
            <person name="Shea T."/>
            <person name="Sisk P."/>
            <person name="Sykes S."/>
            <person name="Wortman J."/>
            <person name="Nusbaum C."/>
            <person name="Birren B."/>
        </authorList>
    </citation>
    <scope>NUCLEOTIDE SEQUENCE [LARGE SCALE GENOMIC DNA]</scope>
    <source>
        <strain evidence="8">ATCC 38817</strain>
    </source>
</reference>
<dbReference type="GeneID" id="20529051"/>
<accession>A0A058Z5W0</accession>
<dbReference type="Proteomes" id="UP000030693">
    <property type="component" value="Unassembled WGS sequence"/>
</dbReference>
<evidence type="ECO:0008006" key="10">
    <source>
        <dbReference type="Google" id="ProtNLM"/>
    </source>
</evidence>
<evidence type="ECO:0000256" key="7">
    <source>
        <dbReference type="SAM" id="MobiDB-lite"/>
    </source>
</evidence>
<proteinExistence type="inferred from homology"/>
<feature type="region of interest" description="Disordered" evidence="7">
    <location>
        <begin position="147"/>
        <end position="183"/>
    </location>
</feature>
<keyword evidence="3" id="KW-0805">Transcription regulation</keyword>
<dbReference type="GO" id="GO:0001046">
    <property type="term" value="F:core promoter sequence-specific DNA binding"/>
    <property type="evidence" value="ECO:0007669"/>
    <property type="project" value="TreeGrafter"/>
</dbReference>
<feature type="region of interest" description="Disordered" evidence="7">
    <location>
        <begin position="1"/>
        <end position="30"/>
    </location>
</feature>
<keyword evidence="4" id="KW-0238">DNA-binding</keyword>
<keyword evidence="6" id="KW-0539">Nucleus</keyword>
<evidence type="ECO:0000313" key="8">
    <source>
        <dbReference type="EMBL" id="KCV68907.1"/>
    </source>
</evidence>
<dbReference type="PANTHER" id="PTHR13421">
    <property type="entry name" value="SNRNA-ACTIVATING PROTEIN COMPLEX SUBUNIT 3"/>
    <property type="match status" value="1"/>
</dbReference>
<dbReference type="InterPro" id="IPR022042">
    <property type="entry name" value="snRNA-activating_su3"/>
</dbReference>
<evidence type="ECO:0000313" key="9">
    <source>
        <dbReference type="Proteomes" id="UP000030693"/>
    </source>
</evidence>
<dbReference type="EMBL" id="KB932207">
    <property type="protein sequence ID" value="KCV68907.1"/>
    <property type="molecule type" value="Genomic_DNA"/>
</dbReference>
<dbReference type="PANTHER" id="PTHR13421:SF16">
    <property type="entry name" value="SNRNA-ACTIVATING PROTEIN COMPLEX SUBUNIT 3"/>
    <property type="match status" value="1"/>
</dbReference>
<evidence type="ECO:0000256" key="5">
    <source>
        <dbReference type="ARBA" id="ARBA00023163"/>
    </source>
</evidence>
<evidence type="ECO:0000256" key="4">
    <source>
        <dbReference type="ARBA" id="ARBA00023125"/>
    </source>
</evidence>
<dbReference type="GO" id="GO:0003681">
    <property type="term" value="F:bent DNA binding"/>
    <property type="evidence" value="ECO:0007669"/>
    <property type="project" value="TreeGrafter"/>
</dbReference>
<keyword evidence="9" id="KW-1185">Reference proteome</keyword>
<evidence type="ECO:0000256" key="3">
    <source>
        <dbReference type="ARBA" id="ARBA00023015"/>
    </source>
</evidence>
<dbReference type="GO" id="GO:0042795">
    <property type="term" value="P:snRNA transcription by RNA polymerase II"/>
    <property type="evidence" value="ECO:0007669"/>
    <property type="project" value="TreeGrafter"/>
</dbReference>
<sequence length="562" mass="59999">MPASSDRGPSIDQPAGSPGPDLPLGMAADLGQPLAPQSLALVLQSPPAPATTPAATVAHALPTMPSDFHFQSRLSSDPWSLAALAQAWRHAEPLLPGPLARPLCEADSTPGPWWLPSWCPGDDPLLEDMDVAALKHEHLTQLVFHAIDPRPPSTSTQEASGETGAPRSVAERLASPTAPVSSQHLLRSVRPTGESLCRVNVTDLPNTRSTYLADEPTIDPRARDAFRARYGGSPAAGPEQELLLDLTVFLPPCLTPNSSQTRAPASGRMTHIRAPASATLGHIANLIACPLLRPASETPAETKGAAEIAPPVAADGDLPRPGRLFLVEGVLYEDTQHADAPCLSSHIQEWVTTPGRSLPPHLCPPAAGTWHPGRSGERHPRLEVRPLGTQRLDQIPEALRLFQPYLFAHELVDPLLRGTASGHSICEHVVCVTDVRTPTPYDYKVPKPGMQPTLDHLPAARQFARPFDVYCDVCQDRQSSHMVQISEQAASAMALPQSPALSGSSAPADAPAAGTSFPSPFEFTHLCQGCFNALLFDADGNPLWDTSELRVVSDHPAAEYND</sequence>
<dbReference type="Pfam" id="PF12251">
    <property type="entry name" value="SNAPC3"/>
    <property type="match status" value="1"/>
</dbReference>
<dbReference type="GO" id="GO:0000978">
    <property type="term" value="F:RNA polymerase II cis-regulatory region sequence-specific DNA binding"/>
    <property type="evidence" value="ECO:0007669"/>
    <property type="project" value="TreeGrafter"/>
</dbReference>
<keyword evidence="5" id="KW-0804">Transcription</keyword>
<name>A0A058Z5W0_FONAL</name>
<protein>
    <recommendedName>
        <fullName evidence="10">snRNA-activating protein complex subunit 3</fullName>
    </recommendedName>
</protein>
<gene>
    <name evidence="8" type="ORF">H696_04326</name>
</gene>
<evidence type="ECO:0000256" key="1">
    <source>
        <dbReference type="ARBA" id="ARBA00004123"/>
    </source>
</evidence>
<dbReference type="RefSeq" id="XP_009496478.1">
    <property type="nucleotide sequence ID" value="XM_009498203.1"/>
</dbReference>
<dbReference type="GO" id="GO:0005634">
    <property type="term" value="C:nucleus"/>
    <property type="evidence" value="ECO:0007669"/>
    <property type="project" value="UniProtKB-SubCell"/>
</dbReference>
<comment type="similarity">
    <text evidence="2">Belongs to the SNAPC3/SRD2 family.</text>
</comment>
<evidence type="ECO:0000256" key="2">
    <source>
        <dbReference type="ARBA" id="ARBA00010410"/>
    </source>
</evidence>
<organism evidence="8">
    <name type="scientific">Fonticula alba</name>
    <name type="common">Slime mold</name>
    <dbReference type="NCBI Taxonomy" id="691883"/>
    <lineage>
        <taxon>Eukaryota</taxon>
        <taxon>Rotosphaerida</taxon>
        <taxon>Fonticulaceae</taxon>
        <taxon>Fonticula</taxon>
    </lineage>
</organism>
<dbReference type="AlphaFoldDB" id="A0A058Z5W0"/>
<dbReference type="GO" id="GO:0001006">
    <property type="term" value="F:RNA polymerase III type 3 promoter sequence-specific DNA binding"/>
    <property type="evidence" value="ECO:0007669"/>
    <property type="project" value="TreeGrafter"/>
</dbReference>
<dbReference type="GO" id="GO:0042796">
    <property type="term" value="P:snRNA transcription by RNA polymerase III"/>
    <property type="evidence" value="ECO:0007669"/>
    <property type="project" value="TreeGrafter"/>
</dbReference>
<comment type="subcellular location">
    <subcellularLocation>
        <location evidence="1">Nucleus</location>
    </subcellularLocation>
</comment>
<evidence type="ECO:0000256" key="6">
    <source>
        <dbReference type="ARBA" id="ARBA00023242"/>
    </source>
</evidence>